<reference evidence="1" key="1">
    <citation type="submission" date="2020-05" db="EMBL/GenBank/DDBJ databases">
        <title>Large-scale comparative analyses of tick genomes elucidate their genetic diversity and vector capacities.</title>
        <authorList>
            <person name="Jia N."/>
            <person name="Wang J."/>
            <person name="Shi W."/>
            <person name="Du L."/>
            <person name="Sun Y."/>
            <person name="Zhan W."/>
            <person name="Jiang J."/>
            <person name="Wang Q."/>
            <person name="Zhang B."/>
            <person name="Ji P."/>
            <person name="Sakyi L.B."/>
            <person name="Cui X."/>
            <person name="Yuan T."/>
            <person name="Jiang B."/>
            <person name="Yang W."/>
            <person name="Lam T.T.-Y."/>
            <person name="Chang Q."/>
            <person name="Ding S."/>
            <person name="Wang X."/>
            <person name="Zhu J."/>
            <person name="Ruan X."/>
            <person name="Zhao L."/>
            <person name="Wei J."/>
            <person name="Que T."/>
            <person name="Du C."/>
            <person name="Cheng J."/>
            <person name="Dai P."/>
            <person name="Han X."/>
            <person name="Huang E."/>
            <person name="Gao Y."/>
            <person name="Liu J."/>
            <person name="Shao H."/>
            <person name="Ye R."/>
            <person name="Li L."/>
            <person name="Wei W."/>
            <person name="Wang X."/>
            <person name="Wang C."/>
            <person name="Yang T."/>
            <person name="Huo Q."/>
            <person name="Li W."/>
            <person name="Guo W."/>
            <person name="Chen H."/>
            <person name="Zhou L."/>
            <person name="Ni X."/>
            <person name="Tian J."/>
            <person name="Zhou Y."/>
            <person name="Sheng Y."/>
            <person name="Liu T."/>
            <person name="Pan Y."/>
            <person name="Xia L."/>
            <person name="Li J."/>
            <person name="Zhao F."/>
            <person name="Cao W."/>
        </authorList>
    </citation>
    <scope>NUCLEOTIDE SEQUENCE</scope>
    <source>
        <strain evidence="1">Dsil-2018</strain>
    </source>
</reference>
<gene>
    <name evidence="1" type="ORF">HPB49_008663</name>
</gene>
<sequence>MADGAHPRSATAASRVSGAPGVTRPVTPPKNTCNRAFFAVCAGAVSLATIMAIVILIVYATVAEVRRKQPSDTKIHSFCCPHEVEKMSRYLNTSVEPCADFFAYVCSSSVELSRSQVTSVDIRLMSAVITGAMPKNVTTAKAGRFLNSFYRTCVKTISNRESFTTSLVSALLQEVGDLLSHVDSRKVMLFIMTAAYKYSIRSVLQVSYKVAERFILRIGAVCHTEARFLHYLNAAVDALKRTTNSAATTTGTAILAATICEQLEGRGKEFTVYYLSNGSSDFSREVWNIGDVEAAMNALGFTLDVKYIKVEGVEKIRLLYDIFSYTSGDTNAAYLLWHAVVRVIVQLNIYHSSPEFTPQVSETCTKNALTLYELWELFQAEILTTAGKDVEVRVIFSLIKGTVHEQIKRISLIEAEDAEKLDKFFENVRLVTPMAESRASVPVPKDTQDFAVNFFKGRRFNHEVRIARLSKFSVTTTPVRYRNIKIWGDRYILLPPTVYDFIRTGPNSLLPNMAILGQLLADSLWSMALYFMKWAPRTRNNIQNFSACFYDTYTNNATLSRKFEVLFASLALLKLPVKQGNDLTAGSHRRRRSLVPVAIPSRAGYPWQKIHWEEVAISRRNATKTLDCSVSK</sequence>
<accession>A0ACB8CK89</accession>
<keyword evidence="2" id="KW-1185">Reference proteome</keyword>
<evidence type="ECO:0000313" key="2">
    <source>
        <dbReference type="Proteomes" id="UP000821865"/>
    </source>
</evidence>
<protein>
    <submittedName>
        <fullName evidence="1">Uncharacterized protein</fullName>
    </submittedName>
</protein>
<organism evidence="1 2">
    <name type="scientific">Dermacentor silvarum</name>
    <name type="common">Tick</name>
    <dbReference type="NCBI Taxonomy" id="543639"/>
    <lineage>
        <taxon>Eukaryota</taxon>
        <taxon>Metazoa</taxon>
        <taxon>Ecdysozoa</taxon>
        <taxon>Arthropoda</taxon>
        <taxon>Chelicerata</taxon>
        <taxon>Arachnida</taxon>
        <taxon>Acari</taxon>
        <taxon>Parasitiformes</taxon>
        <taxon>Ixodida</taxon>
        <taxon>Ixodoidea</taxon>
        <taxon>Ixodidae</taxon>
        <taxon>Rhipicephalinae</taxon>
        <taxon>Dermacentor</taxon>
    </lineage>
</organism>
<comment type="caution">
    <text evidence="1">The sequence shown here is derived from an EMBL/GenBank/DDBJ whole genome shotgun (WGS) entry which is preliminary data.</text>
</comment>
<dbReference type="EMBL" id="CM023475">
    <property type="protein sequence ID" value="KAH7945250.1"/>
    <property type="molecule type" value="Genomic_DNA"/>
</dbReference>
<name>A0ACB8CK89_DERSI</name>
<evidence type="ECO:0000313" key="1">
    <source>
        <dbReference type="EMBL" id="KAH7945250.1"/>
    </source>
</evidence>
<dbReference type="Proteomes" id="UP000821865">
    <property type="component" value="Chromosome 6"/>
</dbReference>
<proteinExistence type="predicted"/>